<evidence type="ECO:0000259" key="8">
    <source>
        <dbReference type="Pfam" id="PF13567"/>
    </source>
</evidence>
<evidence type="ECO:0000256" key="3">
    <source>
        <dbReference type="ARBA" id="ARBA00022692"/>
    </source>
</evidence>
<evidence type="ECO:0000256" key="5">
    <source>
        <dbReference type="ARBA" id="ARBA00023136"/>
    </source>
</evidence>
<dbReference type="AlphaFoldDB" id="A0A0G1XYP7"/>
<keyword evidence="3 6" id="KW-0812">Transmembrane</keyword>
<feature type="transmembrane region" description="Helical" evidence="6">
    <location>
        <begin position="221"/>
        <end position="237"/>
    </location>
</feature>
<evidence type="ECO:0000313" key="10">
    <source>
        <dbReference type="Proteomes" id="UP000034740"/>
    </source>
</evidence>
<dbReference type="PANTHER" id="PTHR30619">
    <property type="entry name" value="DNA INTERNALIZATION/COMPETENCE PROTEIN COMEC/REC2"/>
    <property type="match status" value="1"/>
</dbReference>
<gene>
    <name evidence="9" type="ORF">UY83_C0001G0041</name>
</gene>
<dbReference type="NCBIfam" id="TIGR00360">
    <property type="entry name" value="ComEC_N-term"/>
    <property type="match status" value="1"/>
</dbReference>
<dbReference type="InterPro" id="IPR025405">
    <property type="entry name" value="DUF4131"/>
</dbReference>
<dbReference type="Pfam" id="PF03772">
    <property type="entry name" value="Competence"/>
    <property type="match status" value="1"/>
</dbReference>
<evidence type="ECO:0000256" key="2">
    <source>
        <dbReference type="ARBA" id="ARBA00022475"/>
    </source>
</evidence>
<keyword evidence="4 6" id="KW-1133">Transmembrane helix</keyword>
<proteinExistence type="predicted"/>
<feature type="domain" description="ComEC/Rec2-related protein" evidence="7">
    <location>
        <begin position="171"/>
        <end position="435"/>
    </location>
</feature>
<feature type="transmembrane region" description="Helical" evidence="6">
    <location>
        <begin position="357"/>
        <end position="384"/>
    </location>
</feature>
<reference evidence="9 10" key="1">
    <citation type="journal article" date="2015" name="Nature">
        <title>rRNA introns, odd ribosomes, and small enigmatic genomes across a large radiation of phyla.</title>
        <authorList>
            <person name="Brown C.T."/>
            <person name="Hug L.A."/>
            <person name="Thomas B.C."/>
            <person name="Sharon I."/>
            <person name="Castelle C.J."/>
            <person name="Singh A."/>
            <person name="Wilkins M.J."/>
            <person name="Williams K.H."/>
            <person name="Banfield J.F."/>
        </authorList>
    </citation>
    <scope>NUCLEOTIDE SEQUENCE [LARGE SCALE GENOMIC DNA]</scope>
</reference>
<dbReference type="PANTHER" id="PTHR30619:SF1">
    <property type="entry name" value="RECOMBINATION PROTEIN 2"/>
    <property type="match status" value="1"/>
</dbReference>
<keyword evidence="2" id="KW-1003">Cell membrane</keyword>
<dbReference type="GO" id="GO:0005886">
    <property type="term" value="C:plasma membrane"/>
    <property type="evidence" value="ECO:0007669"/>
    <property type="project" value="UniProtKB-SubCell"/>
</dbReference>
<dbReference type="InterPro" id="IPR004477">
    <property type="entry name" value="ComEC_N"/>
</dbReference>
<accession>A0A0G1XYP7</accession>
<feature type="transmembrane region" description="Helical" evidence="6">
    <location>
        <begin position="331"/>
        <end position="351"/>
    </location>
</feature>
<feature type="transmembrane region" description="Helical" evidence="6">
    <location>
        <begin position="264"/>
        <end position="283"/>
    </location>
</feature>
<dbReference type="InterPro" id="IPR052159">
    <property type="entry name" value="Competence_DNA_uptake"/>
</dbReference>
<evidence type="ECO:0000256" key="1">
    <source>
        <dbReference type="ARBA" id="ARBA00004651"/>
    </source>
</evidence>
<feature type="domain" description="DUF4131" evidence="8">
    <location>
        <begin position="4"/>
        <end position="126"/>
    </location>
</feature>
<protein>
    <submittedName>
        <fullName evidence="9">ComEC/Rec2-related protein</fullName>
    </submittedName>
</protein>
<sequence length="445" mass="48012">MRRNKLVLLFLLAATIFVFRIEFFLQSERERSVAPYIGPAVVEGEVAGDPERRASSLHAQIEVSRVNNGPAAGRLLSIFPPGAALSYGDRVTVRGKIELPEAFETDTGRVFDYSGYLRAHGVSALMQNATLVKREAGGWSVQVALYGLKHSFERAIERALPEPQSSLLQGITLGERRGISEELNRAFVVSGLVHVVVLSGYNISIVALAIFYLFGFLPRRAGLFAGAFAMILFVLMIGAGATALRALLMGLIGVLAQLLRRPRLALRSLGAAGAAMFLWNPAVFYDPSFVLSMLATFGLITLAPSVEKIFSFLPEWGVLHARSIAASTVAVQIYILPALLYYIGVLSFAALPANMAALPVVAGAMFGGFITGILGMINGTLAFLPALLTNMLLRWIEFVATTAASFPLSSTVIPAFPMWAAVVIYVPLTFIATRLYRSASPSRPN</sequence>
<feature type="transmembrane region" description="Helical" evidence="6">
    <location>
        <begin position="416"/>
        <end position="436"/>
    </location>
</feature>
<evidence type="ECO:0000313" key="9">
    <source>
        <dbReference type="EMBL" id="KKW36010.1"/>
    </source>
</evidence>
<feature type="transmembrane region" description="Helical" evidence="6">
    <location>
        <begin position="186"/>
        <end position="214"/>
    </location>
</feature>
<organism evidence="9 10">
    <name type="scientific">Candidatus Adlerbacteria bacterium GW2011_GWA1_54_10</name>
    <dbReference type="NCBI Taxonomy" id="1618605"/>
    <lineage>
        <taxon>Bacteria</taxon>
        <taxon>Candidatus Adleribacteriota</taxon>
    </lineage>
</organism>
<name>A0A0G1XYP7_9BACT</name>
<keyword evidence="5 6" id="KW-0472">Membrane</keyword>
<evidence type="ECO:0000256" key="4">
    <source>
        <dbReference type="ARBA" id="ARBA00022989"/>
    </source>
</evidence>
<feature type="transmembrane region" description="Helical" evidence="6">
    <location>
        <begin position="289"/>
        <end position="310"/>
    </location>
</feature>
<dbReference type="Pfam" id="PF13567">
    <property type="entry name" value="DUF4131"/>
    <property type="match status" value="1"/>
</dbReference>
<dbReference type="EMBL" id="LCRO01000001">
    <property type="protein sequence ID" value="KKW36010.1"/>
    <property type="molecule type" value="Genomic_DNA"/>
</dbReference>
<comment type="caution">
    <text evidence="9">The sequence shown here is derived from an EMBL/GenBank/DDBJ whole genome shotgun (WGS) entry which is preliminary data.</text>
</comment>
<comment type="subcellular location">
    <subcellularLocation>
        <location evidence="1">Cell membrane</location>
        <topology evidence="1">Multi-pass membrane protein</topology>
    </subcellularLocation>
</comment>
<dbReference type="Proteomes" id="UP000034740">
    <property type="component" value="Unassembled WGS sequence"/>
</dbReference>
<evidence type="ECO:0000256" key="6">
    <source>
        <dbReference type="SAM" id="Phobius"/>
    </source>
</evidence>
<evidence type="ECO:0000259" key="7">
    <source>
        <dbReference type="Pfam" id="PF03772"/>
    </source>
</evidence>